<sequence length="309" mass="33580">MAFVRPNGQTGERGWARVQRADEAHNLYKHLDAQLIEGRRLRVHLYDISGSAAKLVRCNCLSAGAPCNTSQKTQVSELPRLMGDTAWQSIELAPQAVPTQANVPPQVVPYMTTPQLAISDPSALTTLMGNMQISAQSPGYPAPMLNNRQQPYAVQQYRAVAVNSAQQQYRDTPVYTQSSTGTPVNVSQGTIKTESRGIFVAGLNYKATDSDIRDVFGRCGKLMKCEILRDANTRRSKGSAVILYATTEEAKKAIELLNGRHFMGMKLTVRLDKEATAISPPPPPPLTSQVKASGKNNSSPIIADGSGRK</sequence>
<dbReference type="EMBL" id="MU003776">
    <property type="protein sequence ID" value="KAF2723419.1"/>
    <property type="molecule type" value="Genomic_DNA"/>
</dbReference>
<dbReference type="Proteomes" id="UP000799441">
    <property type="component" value="Unassembled WGS sequence"/>
</dbReference>
<evidence type="ECO:0000256" key="1">
    <source>
        <dbReference type="ARBA" id="ARBA00022884"/>
    </source>
</evidence>
<dbReference type="SUPFAM" id="SSF54928">
    <property type="entry name" value="RNA-binding domain, RBD"/>
    <property type="match status" value="1"/>
</dbReference>
<comment type="caution">
    <text evidence="5">The sequence shown here is derived from an EMBL/GenBank/DDBJ whole genome shotgun (WGS) entry which is preliminary data.</text>
</comment>
<dbReference type="Gene3D" id="3.30.70.330">
    <property type="match status" value="1"/>
</dbReference>
<dbReference type="SMART" id="SM00360">
    <property type="entry name" value="RRM"/>
    <property type="match status" value="1"/>
</dbReference>
<keyword evidence="6" id="KW-1185">Reference proteome</keyword>
<evidence type="ECO:0000313" key="6">
    <source>
        <dbReference type="Proteomes" id="UP000799441"/>
    </source>
</evidence>
<reference evidence="5" key="1">
    <citation type="journal article" date="2020" name="Stud. Mycol.">
        <title>101 Dothideomycetes genomes: a test case for predicting lifestyles and emergence of pathogens.</title>
        <authorList>
            <person name="Haridas S."/>
            <person name="Albert R."/>
            <person name="Binder M."/>
            <person name="Bloem J."/>
            <person name="Labutti K."/>
            <person name="Salamov A."/>
            <person name="Andreopoulos B."/>
            <person name="Baker S."/>
            <person name="Barry K."/>
            <person name="Bills G."/>
            <person name="Bluhm B."/>
            <person name="Cannon C."/>
            <person name="Castanera R."/>
            <person name="Culley D."/>
            <person name="Daum C."/>
            <person name="Ezra D."/>
            <person name="Gonzalez J."/>
            <person name="Henrissat B."/>
            <person name="Kuo A."/>
            <person name="Liang C."/>
            <person name="Lipzen A."/>
            <person name="Lutzoni F."/>
            <person name="Magnuson J."/>
            <person name="Mondo S."/>
            <person name="Nolan M."/>
            <person name="Ohm R."/>
            <person name="Pangilinan J."/>
            <person name="Park H.-J."/>
            <person name="Ramirez L."/>
            <person name="Alfaro M."/>
            <person name="Sun H."/>
            <person name="Tritt A."/>
            <person name="Yoshinaga Y."/>
            <person name="Zwiers L.-H."/>
            <person name="Turgeon B."/>
            <person name="Goodwin S."/>
            <person name="Spatafora J."/>
            <person name="Crous P."/>
            <person name="Grigoriev I."/>
        </authorList>
    </citation>
    <scope>NUCLEOTIDE SEQUENCE</scope>
    <source>
        <strain evidence="5">CBS 116435</strain>
    </source>
</reference>
<evidence type="ECO:0000256" key="2">
    <source>
        <dbReference type="PROSITE-ProRule" id="PRU00176"/>
    </source>
</evidence>
<feature type="region of interest" description="Disordered" evidence="3">
    <location>
        <begin position="275"/>
        <end position="309"/>
    </location>
</feature>
<dbReference type="Pfam" id="PF00076">
    <property type="entry name" value="RRM_1"/>
    <property type="match status" value="1"/>
</dbReference>
<proteinExistence type="predicted"/>
<dbReference type="InterPro" id="IPR012677">
    <property type="entry name" value="Nucleotide-bd_a/b_plait_sf"/>
</dbReference>
<dbReference type="CDD" id="cd00590">
    <property type="entry name" value="RRM_SF"/>
    <property type="match status" value="1"/>
</dbReference>
<name>A0A9P4UR07_9PEZI</name>
<dbReference type="PANTHER" id="PTHR48025:SF1">
    <property type="entry name" value="RRM DOMAIN-CONTAINING PROTEIN"/>
    <property type="match status" value="1"/>
</dbReference>
<dbReference type="InterPro" id="IPR050502">
    <property type="entry name" value="Euk_RNA-bind_prot"/>
</dbReference>
<dbReference type="PROSITE" id="PS50102">
    <property type="entry name" value="RRM"/>
    <property type="match status" value="1"/>
</dbReference>
<feature type="domain" description="RRM" evidence="4">
    <location>
        <begin position="196"/>
        <end position="274"/>
    </location>
</feature>
<dbReference type="GO" id="GO:0003729">
    <property type="term" value="F:mRNA binding"/>
    <property type="evidence" value="ECO:0007669"/>
    <property type="project" value="TreeGrafter"/>
</dbReference>
<feature type="compositionally biased region" description="Polar residues" evidence="3">
    <location>
        <begin position="287"/>
        <end position="300"/>
    </location>
</feature>
<evidence type="ECO:0000259" key="4">
    <source>
        <dbReference type="PROSITE" id="PS50102"/>
    </source>
</evidence>
<dbReference type="InterPro" id="IPR000504">
    <property type="entry name" value="RRM_dom"/>
</dbReference>
<accession>A0A9P4UR07</accession>
<organism evidence="5 6">
    <name type="scientific">Polychaeton citri CBS 116435</name>
    <dbReference type="NCBI Taxonomy" id="1314669"/>
    <lineage>
        <taxon>Eukaryota</taxon>
        <taxon>Fungi</taxon>
        <taxon>Dikarya</taxon>
        <taxon>Ascomycota</taxon>
        <taxon>Pezizomycotina</taxon>
        <taxon>Dothideomycetes</taxon>
        <taxon>Dothideomycetidae</taxon>
        <taxon>Capnodiales</taxon>
        <taxon>Capnodiaceae</taxon>
        <taxon>Polychaeton</taxon>
    </lineage>
</organism>
<keyword evidence="1 2" id="KW-0694">RNA-binding</keyword>
<protein>
    <submittedName>
        <fullName evidence="5">RNA-binding domain-containing protein</fullName>
    </submittedName>
</protein>
<evidence type="ECO:0000256" key="3">
    <source>
        <dbReference type="SAM" id="MobiDB-lite"/>
    </source>
</evidence>
<evidence type="ECO:0000313" key="5">
    <source>
        <dbReference type="EMBL" id="KAF2723419.1"/>
    </source>
</evidence>
<dbReference type="OrthoDB" id="1049195at2759"/>
<dbReference type="PANTHER" id="PTHR48025">
    <property type="entry name" value="OS02G0815200 PROTEIN"/>
    <property type="match status" value="1"/>
</dbReference>
<gene>
    <name evidence="5" type="ORF">K431DRAFT_219845</name>
</gene>
<dbReference type="AlphaFoldDB" id="A0A9P4UR07"/>
<dbReference type="InterPro" id="IPR035979">
    <property type="entry name" value="RBD_domain_sf"/>
</dbReference>
<dbReference type="GO" id="GO:0005634">
    <property type="term" value="C:nucleus"/>
    <property type="evidence" value="ECO:0007669"/>
    <property type="project" value="TreeGrafter"/>
</dbReference>